<dbReference type="SUPFAM" id="SSF53223">
    <property type="entry name" value="Aminoacid dehydrogenase-like, N-terminal domain"/>
    <property type="match status" value="1"/>
</dbReference>
<dbReference type="Proteomes" id="UP000064912">
    <property type="component" value="Plasmid Plasmid1"/>
</dbReference>
<feature type="domain" description="Quinate/shikimate 5-dehydrogenase/glutamyl-tRNA reductase" evidence="7">
    <location>
        <begin position="127"/>
        <end position="196"/>
    </location>
</feature>
<evidence type="ECO:0000313" key="10">
    <source>
        <dbReference type="Proteomes" id="UP000064912"/>
    </source>
</evidence>
<dbReference type="UniPathway" id="UPA00053">
    <property type="reaction ID" value="UER00087"/>
</dbReference>
<comment type="catalytic activity">
    <reaction evidence="6">
        <text>shikimate + NADP(+) = 3-dehydroshikimate + NADPH + H(+)</text>
        <dbReference type="Rhea" id="RHEA:17737"/>
        <dbReference type="ChEBI" id="CHEBI:15378"/>
        <dbReference type="ChEBI" id="CHEBI:16630"/>
        <dbReference type="ChEBI" id="CHEBI:36208"/>
        <dbReference type="ChEBI" id="CHEBI:57783"/>
        <dbReference type="ChEBI" id="CHEBI:58349"/>
        <dbReference type="EC" id="1.1.1.25"/>
    </reaction>
</comment>
<dbReference type="PANTHER" id="PTHR21089:SF1">
    <property type="entry name" value="BIFUNCTIONAL 3-DEHYDROQUINATE DEHYDRATASE_SHIKIMATE DEHYDROGENASE, CHLOROPLASTIC"/>
    <property type="match status" value="1"/>
</dbReference>
<proteinExistence type="predicted"/>
<dbReference type="GO" id="GO:0004764">
    <property type="term" value="F:shikimate 3-dehydrogenase (NADP+) activity"/>
    <property type="evidence" value="ECO:0007669"/>
    <property type="project" value="UniProtKB-EC"/>
</dbReference>
<dbReference type="InterPro" id="IPR022893">
    <property type="entry name" value="Shikimate_DH_fam"/>
</dbReference>
<dbReference type="GO" id="GO:0005829">
    <property type="term" value="C:cytosol"/>
    <property type="evidence" value="ECO:0007669"/>
    <property type="project" value="TreeGrafter"/>
</dbReference>
<organism evidence="9 10">
    <name type="scientific">Rhodovulum sulfidophilum</name>
    <name type="common">Rhodobacter sulfidophilus</name>
    <dbReference type="NCBI Taxonomy" id="35806"/>
    <lineage>
        <taxon>Bacteria</taxon>
        <taxon>Pseudomonadati</taxon>
        <taxon>Pseudomonadota</taxon>
        <taxon>Alphaproteobacteria</taxon>
        <taxon>Rhodobacterales</taxon>
        <taxon>Paracoccaceae</taxon>
        <taxon>Rhodovulum</taxon>
    </lineage>
</organism>
<keyword evidence="5" id="KW-0028">Amino-acid biosynthesis</keyword>
<dbReference type="GO" id="GO:0009073">
    <property type="term" value="P:aromatic amino acid family biosynthetic process"/>
    <property type="evidence" value="ECO:0007669"/>
    <property type="project" value="UniProtKB-KW"/>
</dbReference>
<dbReference type="KEGG" id="rsu:NHU_04404"/>
<dbReference type="SUPFAM" id="SSF51735">
    <property type="entry name" value="NAD(P)-binding Rossmann-fold domains"/>
    <property type="match status" value="1"/>
</dbReference>
<feature type="domain" description="Shikimate dehydrogenase substrate binding N-terminal" evidence="8">
    <location>
        <begin position="11"/>
        <end position="94"/>
    </location>
</feature>
<dbReference type="GO" id="GO:0050661">
    <property type="term" value="F:NADP binding"/>
    <property type="evidence" value="ECO:0007669"/>
    <property type="project" value="TreeGrafter"/>
</dbReference>
<reference evidence="9 10" key="1">
    <citation type="submission" date="2015-02" db="EMBL/GenBank/DDBJ databases">
        <title>Genome sequene of Rhodovulum sulfidophilum DSM 2351.</title>
        <authorList>
            <person name="Nagao N."/>
        </authorList>
    </citation>
    <scope>NUCLEOTIDE SEQUENCE [LARGE SCALE GENOMIC DNA]</scope>
    <source>
        <strain evidence="9 10">DSM 2351</strain>
        <plasmid evidence="10">Plasmid Plasmid1 DNA</plasmid>
    </source>
</reference>
<dbReference type="Pfam" id="PF01488">
    <property type="entry name" value="Shikimate_DH"/>
    <property type="match status" value="1"/>
</dbReference>
<sequence>MITGKTRVWSILADPIGHVKTPQEINALCAAQGIDGVMVPMQVHPENLATAVAGLKAIESFGGFVVTVPHKTKIVALCDRLIGDAARIGAVNVVRREDDGTLTGAILDGLGFVEGLRSEGIEPRGMDACLLGAGGAGAAIAFALAEAGVRRLTIVNRSQDKAEDLAARVAQAYPDVPVAAGAPETASRDLIVNATSLGLKPDDPLPLDDTAFHAGQVVADAIMDPVETRLLAAARAAGARVHPGLPMLRQQIRLMAEHLGALPKPTQQD</sequence>
<keyword evidence="3" id="KW-0521">NADP</keyword>
<geneLocation type="plasmid" evidence="10">
    <name>Plasmid1 DNA</name>
</geneLocation>
<evidence type="ECO:0000256" key="6">
    <source>
        <dbReference type="ARBA" id="ARBA00049442"/>
    </source>
</evidence>
<protein>
    <recommendedName>
        <fullName evidence="2">shikimate dehydrogenase (NADP(+))</fullName>
        <ecNumber evidence="2">1.1.1.25</ecNumber>
    </recommendedName>
</protein>
<evidence type="ECO:0000256" key="2">
    <source>
        <dbReference type="ARBA" id="ARBA00012962"/>
    </source>
</evidence>
<evidence type="ECO:0000256" key="4">
    <source>
        <dbReference type="ARBA" id="ARBA00023002"/>
    </source>
</evidence>
<accession>A0A0D6B8S4</accession>
<dbReference type="Gene3D" id="3.40.50.720">
    <property type="entry name" value="NAD(P)-binding Rossmann-like Domain"/>
    <property type="match status" value="1"/>
</dbReference>
<dbReference type="InterPro" id="IPR006151">
    <property type="entry name" value="Shikm_DH/Glu-tRNA_Rdtase"/>
</dbReference>
<keyword evidence="4" id="KW-0560">Oxidoreductase</keyword>
<dbReference type="InterPro" id="IPR046346">
    <property type="entry name" value="Aminoacid_DH-like_N_sf"/>
</dbReference>
<dbReference type="GO" id="GO:0019632">
    <property type="term" value="P:shikimate metabolic process"/>
    <property type="evidence" value="ECO:0007669"/>
    <property type="project" value="TreeGrafter"/>
</dbReference>
<dbReference type="EC" id="1.1.1.25" evidence="2"/>
<evidence type="ECO:0000256" key="1">
    <source>
        <dbReference type="ARBA" id="ARBA00004871"/>
    </source>
</evidence>
<evidence type="ECO:0000256" key="3">
    <source>
        <dbReference type="ARBA" id="ARBA00022857"/>
    </source>
</evidence>
<evidence type="ECO:0000313" key="9">
    <source>
        <dbReference type="EMBL" id="BAQ71517.1"/>
    </source>
</evidence>
<name>A0A0D6B8S4_RHOSU</name>
<comment type="pathway">
    <text evidence="1">Metabolic intermediate biosynthesis; chorismate biosynthesis; chorismate from D-erythrose 4-phosphate and phosphoenolpyruvate: step 4/7.</text>
</comment>
<evidence type="ECO:0000256" key="5">
    <source>
        <dbReference type="ARBA" id="ARBA00023141"/>
    </source>
</evidence>
<dbReference type="InterPro" id="IPR013708">
    <property type="entry name" value="Shikimate_DH-bd_N"/>
</dbReference>
<keyword evidence="9" id="KW-0614">Plasmid</keyword>
<dbReference type="AlphaFoldDB" id="A0A0D6B8S4"/>
<dbReference type="PANTHER" id="PTHR21089">
    <property type="entry name" value="SHIKIMATE DEHYDROGENASE"/>
    <property type="match status" value="1"/>
</dbReference>
<dbReference type="EMBL" id="AP014801">
    <property type="protein sequence ID" value="BAQ71517.1"/>
    <property type="molecule type" value="Genomic_DNA"/>
</dbReference>
<dbReference type="Pfam" id="PF08501">
    <property type="entry name" value="Shikimate_dh_N"/>
    <property type="match status" value="1"/>
</dbReference>
<dbReference type="InterPro" id="IPR036291">
    <property type="entry name" value="NAD(P)-bd_dom_sf"/>
</dbReference>
<dbReference type="PATRIC" id="fig|35806.4.peg.4508"/>
<dbReference type="Gene3D" id="3.40.50.10860">
    <property type="entry name" value="Leucine Dehydrogenase, chain A, domain 1"/>
    <property type="match status" value="1"/>
</dbReference>
<evidence type="ECO:0000259" key="8">
    <source>
        <dbReference type="Pfam" id="PF08501"/>
    </source>
</evidence>
<evidence type="ECO:0000259" key="7">
    <source>
        <dbReference type="Pfam" id="PF01488"/>
    </source>
</evidence>
<dbReference type="GO" id="GO:0009423">
    <property type="term" value="P:chorismate biosynthetic process"/>
    <property type="evidence" value="ECO:0007669"/>
    <property type="project" value="UniProtKB-UniPathway"/>
</dbReference>
<gene>
    <name evidence="9" type="ORF">NHU_04404</name>
</gene>
<keyword evidence="5" id="KW-0057">Aromatic amino acid biosynthesis</keyword>
<dbReference type="eggNOG" id="COG0169">
    <property type="taxonomic scope" value="Bacteria"/>
</dbReference>